<reference evidence="1" key="1">
    <citation type="submission" date="2023-08" db="EMBL/GenBank/DDBJ databases">
        <title>Complete genome sequence of Sinorhizobium chiapanecum ITTG S70 isolated from Acaciella angustissima nodules in Chiapas-Mexico.</title>
        <authorList>
            <person name="Rincon-Rosales R."/>
            <person name="Rogel M.A."/>
            <person name="Rincon-Medina C.I."/>
            <person name="Guerrero G."/>
            <person name="Manzano-Gomez L.A."/>
            <person name="Lopez-Lopez A."/>
            <person name="Rincon Molina F.A."/>
            <person name="Martinez-Romero E."/>
        </authorList>
    </citation>
    <scope>NUCLEOTIDE SEQUENCE</scope>
    <source>
        <strain evidence="1">ITTG S70</strain>
    </source>
</reference>
<dbReference type="Proteomes" id="UP001432360">
    <property type="component" value="Chromosome"/>
</dbReference>
<proteinExistence type="predicted"/>
<keyword evidence="2" id="KW-1185">Reference proteome</keyword>
<dbReference type="EMBL" id="CP133148">
    <property type="protein sequence ID" value="WVT04194.1"/>
    <property type="molecule type" value="Genomic_DNA"/>
</dbReference>
<evidence type="ECO:0000313" key="2">
    <source>
        <dbReference type="Proteomes" id="UP001432360"/>
    </source>
</evidence>
<dbReference type="InterPro" id="IPR011990">
    <property type="entry name" value="TPR-like_helical_dom_sf"/>
</dbReference>
<protein>
    <submittedName>
        <fullName evidence="1">Tetratricopeptide repeat protein</fullName>
    </submittedName>
</protein>
<organism evidence="1 2">
    <name type="scientific">Sinorhizobium chiapasense</name>
    <dbReference type="NCBI Taxonomy" id="501572"/>
    <lineage>
        <taxon>Bacteria</taxon>
        <taxon>Pseudomonadati</taxon>
        <taxon>Pseudomonadota</taxon>
        <taxon>Alphaproteobacteria</taxon>
        <taxon>Hyphomicrobiales</taxon>
        <taxon>Rhizobiaceae</taxon>
        <taxon>Sinorhizobium/Ensifer group</taxon>
        <taxon>Sinorhizobium</taxon>
    </lineage>
</organism>
<evidence type="ECO:0000313" key="1">
    <source>
        <dbReference type="EMBL" id="WVT04194.1"/>
    </source>
</evidence>
<gene>
    <name evidence="1" type="ORF">RB548_01905</name>
</gene>
<accession>A0ABZ2BFI6</accession>
<dbReference type="RefSeq" id="WP_331373377.1">
    <property type="nucleotide sequence ID" value="NZ_CP133148.1"/>
</dbReference>
<dbReference type="Gene3D" id="1.25.40.10">
    <property type="entry name" value="Tetratricopeptide repeat domain"/>
    <property type="match status" value="2"/>
</dbReference>
<sequence>MIATEAVELSRGSAKALLVHAQIAGRFHRFDQAKALLDEALAAGCSEPEPEIDVERAAILQATGQYKEARVLRERLAKSDPRIDTFGGLATLLAEMDEWSAAETFYTAALGADNGVSPFPCGQLLFEWGVSAMRRGDLDRADAAFAELGAILPAHVPGWGHRAEVALARGELDVAEALIAPLVETSDDPEYRATYAEILAELGDAKAAAMQAELAAEAYERLLACRPEAYADHAAVFFMGIGKQPKRAVELALANLELRDTPRSRKLLTRAQHGAQGAALLHEAAP</sequence>
<dbReference type="SUPFAM" id="SSF48452">
    <property type="entry name" value="TPR-like"/>
    <property type="match status" value="1"/>
</dbReference>
<name>A0ABZ2BFI6_9HYPH</name>